<keyword evidence="9" id="KW-1185">Reference proteome</keyword>
<gene>
    <name evidence="8" type="ORF">TCAP_00979</name>
</gene>
<evidence type="ECO:0000256" key="5">
    <source>
        <dbReference type="ARBA" id="ARBA00023242"/>
    </source>
</evidence>
<reference evidence="8 9" key="1">
    <citation type="submission" date="2017-08" db="EMBL/GenBank/DDBJ databases">
        <title>Harnessing the power of phylogenomics to disentangle the directionality and signatures of interkingdom host jumping in the parasitic fungal genus Tolypocladium.</title>
        <authorList>
            <person name="Quandt C.A."/>
            <person name="Patterson W."/>
            <person name="Spatafora J.W."/>
        </authorList>
    </citation>
    <scope>NUCLEOTIDE SEQUENCE [LARGE SCALE GENOMIC DNA]</scope>
    <source>
        <strain evidence="8 9">CBS 113982</strain>
    </source>
</reference>
<accession>A0A2K3QNJ1</accession>
<evidence type="ECO:0000259" key="7">
    <source>
        <dbReference type="Pfam" id="PF09779"/>
    </source>
</evidence>
<feature type="region of interest" description="Disordered" evidence="6">
    <location>
        <begin position="476"/>
        <end position="561"/>
    </location>
</feature>
<dbReference type="EMBL" id="NRSZ01000156">
    <property type="protein sequence ID" value="PNY29101.1"/>
    <property type="molecule type" value="Genomic_DNA"/>
</dbReference>
<organism evidence="8 9">
    <name type="scientific">Tolypocladium capitatum</name>
    <dbReference type="NCBI Taxonomy" id="45235"/>
    <lineage>
        <taxon>Eukaryota</taxon>
        <taxon>Fungi</taxon>
        <taxon>Dikarya</taxon>
        <taxon>Ascomycota</taxon>
        <taxon>Pezizomycotina</taxon>
        <taxon>Sordariomycetes</taxon>
        <taxon>Hypocreomycetidae</taxon>
        <taxon>Hypocreales</taxon>
        <taxon>Ophiocordycipitaceae</taxon>
        <taxon>Tolypocladium</taxon>
    </lineage>
</organism>
<sequence length="741" mass="81642">ERQLVSSNSTSFPAASLDFLAFRFRKVPGAGRGMRMVRFRAARHLACFYCGKRSGLKNDGATRDFLCLYCDATNYLDENGEITDPPVATDREAEATTTQYAAPKQPAPTDSTFCQTCLKNQHLFTKSLAQYFPDDPTDPEYAQLERNYYRYRKGLEQRYPQVCDECAEKVEHRIRQAGYTAKTDHLRRMMDRSRDRKSTRRTTVLDWVNGLGRTTWRAGFVLQILWHLVIVAQVLQPSDGGMRDPDHVGFWARLVVGLKHATTVFLPEADTLIQGSIAAAFISAWWNPHFVQVNRGFTKHLLGFTQWYSFQGLIVFFRLAFRRVLAIKGGQAQSTHAQLSAHMAMAASMALIYVLAGKSIRVDTSPLFATYDKPVLPKQAVTPAKRKQEDSKTFSELFNDALESANGTPHKQPQLDLSPSPPSPKVLFNPSRPELGSETLPGNPGLPSTPSNRPQQVQYAEEMDWSPVLVASQHRAFAKQSSPNKGAGVLGQAPSQPESSNPFWYKVPAAPSNPARRLRNPSRAPEPKQEPVETNKAPFKSRHRETTQKKGADKASSGVEFRQPKFFAPAAGGDDASSLADLLNQSFSLSQEQDREEDVGTGNGGIWDGLQSRRKTSSSPNTCPDRATIRPVEPSILAGLLITWLLTLFIDIPYGLECQTAIMAAAGIIAIRVTGDTSEDVEPCSPPGPAAYILSALGIAELAAVCWVGSEAWNGETTEVGLYGAGVLAGMLGHQTLRHFV</sequence>
<feature type="non-terminal residue" evidence="8">
    <location>
        <position position="1"/>
    </location>
</feature>
<dbReference type="InterPro" id="IPR042321">
    <property type="entry name" value="Ima1"/>
</dbReference>
<evidence type="ECO:0000313" key="8">
    <source>
        <dbReference type="EMBL" id="PNY29101.1"/>
    </source>
</evidence>
<keyword evidence="5" id="KW-0539">Nucleus</keyword>
<feature type="compositionally biased region" description="Polar residues" evidence="6">
    <location>
        <begin position="405"/>
        <end position="417"/>
    </location>
</feature>
<comment type="subcellular location">
    <subcellularLocation>
        <location evidence="1">Nucleus inner membrane</location>
        <topology evidence="1">Multi-pass membrane protein</topology>
    </subcellularLocation>
</comment>
<evidence type="ECO:0000256" key="6">
    <source>
        <dbReference type="SAM" id="MobiDB-lite"/>
    </source>
</evidence>
<dbReference type="GO" id="GO:0034506">
    <property type="term" value="C:chromosome, centromeric core domain"/>
    <property type="evidence" value="ECO:0007669"/>
    <property type="project" value="TreeGrafter"/>
</dbReference>
<proteinExistence type="predicted"/>
<protein>
    <submittedName>
        <fullName evidence="8">Integral inner nuclear membrane protein ima1</fullName>
    </submittedName>
</protein>
<keyword evidence="4" id="KW-0472">Membrane</keyword>
<feature type="domain" description="Ima1 N-terminal" evidence="7">
    <location>
        <begin position="46"/>
        <end position="170"/>
    </location>
</feature>
<evidence type="ECO:0000256" key="1">
    <source>
        <dbReference type="ARBA" id="ARBA00004473"/>
    </source>
</evidence>
<feature type="compositionally biased region" description="Polar residues" evidence="6">
    <location>
        <begin position="493"/>
        <end position="502"/>
    </location>
</feature>
<evidence type="ECO:0000256" key="4">
    <source>
        <dbReference type="ARBA" id="ARBA00023136"/>
    </source>
</evidence>
<evidence type="ECO:0000313" key="9">
    <source>
        <dbReference type="Proteomes" id="UP000236621"/>
    </source>
</evidence>
<feature type="compositionally biased region" description="Polar residues" evidence="6">
    <location>
        <begin position="446"/>
        <end position="457"/>
    </location>
</feature>
<evidence type="ECO:0000256" key="2">
    <source>
        <dbReference type="ARBA" id="ARBA00022692"/>
    </source>
</evidence>
<dbReference type="InterPro" id="IPR018617">
    <property type="entry name" value="Ima1_N"/>
</dbReference>
<dbReference type="OrthoDB" id="5966927at2759"/>
<feature type="compositionally biased region" description="Basic and acidic residues" evidence="6">
    <location>
        <begin position="544"/>
        <end position="553"/>
    </location>
</feature>
<dbReference type="GO" id="GO:0044732">
    <property type="term" value="C:mitotic spindle pole body"/>
    <property type="evidence" value="ECO:0007669"/>
    <property type="project" value="TreeGrafter"/>
</dbReference>
<name>A0A2K3QNJ1_9HYPO</name>
<evidence type="ECO:0000256" key="3">
    <source>
        <dbReference type="ARBA" id="ARBA00022989"/>
    </source>
</evidence>
<keyword evidence="3" id="KW-1133">Transmembrane helix</keyword>
<dbReference type="GO" id="GO:0034992">
    <property type="term" value="C:microtubule organizing center attachment site"/>
    <property type="evidence" value="ECO:0007669"/>
    <property type="project" value="TreeGrafter"/>
</dbReference>
<feature type="region of interest" description="Disordered" evidence="6">
    <location>
        <begin position="403"/>
        <end position="457"/>
    </location>
</feature>
<dbReference type="PANTHER" id="PTHR28538">
    <property type="entry name" value="INTEGRAL INNER NUCLEAR MEMBRANE PROTEIN IMA1"/>
    <property type="match status" value="1"/>
</dbReference>
<dbReference type="GO" id="GO:0005637">
    <property type="term" value="C:nuclear inner membrane"/>
    <property type="evidence" value="ECO:0007669"/>
    <property type="project" value="UniProtKB-SubCell"/>
</dbReference>
<dbReference type="STRING" id="45235.A0A2K3QNJ1"/>
<dbReference type="PANTHER" id="PTHR28538:SF1">
    <property type="entry name" value="INTEGRAL INNER NUCLEAR MEMBRANE PROTEIN IMA1"/>
    <property type="match status" value="1"/>
</dbReference>
<dbReference type="GO" id="GO:0071765">
    <property type="term" value="P:nuclear inner membrane organization"/>
    <property type="evidence" value="ECO:0007669"/>
    <property type="project" value="InterPro"/>
</dbReference>
<dbReference type="AlphaFoldDB" id="A0A2K3QNJ1"/>
<feature type="region of interest" description="Disordered" evidence="6">
    <location>
        <begin position="589"/>
        <end position="627"/>
    </location>
</feature>
<keyword evidence="2" id="KW-0812">Transmembrane</keyword>
<dbReference type="Proteomes" id="UP000236621">
    <property type="component" value="Unassembled WGS sequence"/>
</dbReference>
<dbReference type="Pfam" id="PF09779">
    <property type="entry name" value="Ima1_N"/>
    <property type="match status" value="1"/>
</dbReference>
<comment type="caution">
    <text evidence="8">The sequence shown here is derived from an EMBL/GenBank/DDBJ whole genome shotgun (WGS) entry which is preliminary data.</text>
</comment>